<dbReference type="GO" id="GO:0055052">
    <property type="term" value="C:ATP-binding cassette (ABC) transporter complex, substrate-binding subunit-containing"/>
    <property type="evidence" value="ECO:0007669"/>
    <property type="project" value="TreeGrafter"/>
</dbReference>
<evidence type="ECO:0000259" key="4">
    <source>
        <dbReference type="PROSITE" id="PS50893"/>
    </source>
</evidence>
<dbReference type="InterPro" id="IPR003593">
    <property type="entry name" value="AAA+_ATPase"/>
</dbReference>
<dbReference type="RefSeq" id="WP_027638042.1">
    <property type="nucleotide sequence ID" value="NZ_CABMJC010000020.1"/>
</dbReference>
<dbReference type="PROSITE" id="PS00211">
    <property type="entry name" value="ABC_TRANSPORTER_1"/>
    <property type="match status" value="1"/>
</dbReference>
<evidence type="ECO:0000256" key="1">
    <source>
        <dbReference type="ARBA" id="ARBA00022448"/>
    </source>
</evidence>
<dbReference type="GO" id="GO:0005524">
    <property type="term" value="F:ATP binding"/>
    <property type="evidence" value="ECO:0007669"/>
    <property type="project" value="UniProtKB-KW"/>
</dbReference>
<proteinExistence type="predicted"/>
<dbReference type="SUPFAM" id="SSF52540">
    <property type="entry name" value="P-loop containing nucleoside triphosphate hydrolases"/>
    <property type="match status" value="1"/>
</dbReference>
<dbReference type="Gene3D" id="2.40.50.100">
    <property type="match status" value="1"/>
</dbReference>
<dbReference type="InterPro" id="IPR017871">
    <property type="entry name" value="ABC_transporter-like_CS"/>
</dbReference>
<evidence type="ECO:0000313" key="5">
    <source>
        <dbReference type="EMBL" id="PWL52999.1"/>
    </source>
</evidence>
<dbReference type="NCBIfam" id="NF008653">
    <property type="entry name" value="PRK11650.1"/>
    <property type="match status" value="1"/>
</dbReference>
<dbReference type="InterPro" id="IPR008995">
    <property type="entry name" value="Mo/tungstate-bd_C_term_dom"/>
</dbReference>
<dbReference type="Proteomes" id="UP000246114">
    <property type="component" value="Unassembled WGS sequence"/>
</dbReference>
<dbReference type="GO" id="GO:0016887">
    <property type="term" value="F:ATP hydrolysis activity"/>
    <property type="evidence" value="ECO:0007669"/>
    <property type="project" value="InterPro"/>
</dbReference>
<dbReference type="InterPro" id="IPR015855">
    <property type="entry name" value="ABC_transpr_MalK-like"/>
</dbReference>
<dbReference type="SUPFAM" id="SSF50331">
    <property type="entry name" value="MOP-like"/>
    <property type="match status" value="1"/>
</dbReference>
<dbReference type="InterPro" id="IPR047641">
    <property type="entry name" value="ABC_transpr_MalK/UgpC-like"/>
</dbReference>
<evidence type="ECO:0000256" key="3">
    <source>
        <dbReference type="ARBA" id="ARBA00022840"/>
    </source>
</evidence>
<dbReference type="FunFam" id="3.40.50.300:FF:000042">
    <property type="entry name" value="Maltose/maltodextrin ABC transporter, ATP-binding protein"/>
    <property type="match status" value="1"/>
</dbReference>
<dbReference type="GeneID" id="90544530"/>
<reference evidence="5 8" key="2">
    <citation type="submission" date="2018-03" db="EMBL/GenBank/DDBJ databases">
        <title>The uncultured portion of the human microbiome is neutrally assembled.</title>
        <authorList>
            <person name="Jeraldo P."/>
            <person name="Boardman L."/>
            <person name="White B.A."/>
            <person name="Nelson H."/>
            <person name="Goldenfeld N."/>
            <person name="Chia N."/>
        </authorList>
    </citation>
    <scope>NUCLEOTIDE SEQUENCE [LARGE SCALE GENOMIC DNA]</scope>
    <source>
        <strain evidence="5">CIM:MAG 903</strain>
    </source>
</reference>
<name>A0A1I2MQD1_9CLOT</name>
<dbReference type="SMART" id="SM00382">
    <property type="entry name" value="AAA"/>
    <property type="match status" value="1"/>
</dbReference>
<keyword evidence="3 6" id="KW-0067">ATP-binding</keyword>
<keyword evidence="1" id="KW-0813">Transport</keyword>
<dbReference type="OrthoDB" id="9802264at2"/>
<dbReference type="InterPro" id="IPR003439">
    <property type="entry name" value="ABC_transporter-like_ATP-bd"/>
</dbReference>
<organism evidence="6 7">
    <name type="scientific">Clostridium cadaveris</name>
    <dbReference type="NCBI Taxonomy" id="1529"/>
    <lineage>
        <taxon>Bacteria</taxon>
        <taxon>Bacillati</taxon>
        <taxon>Bacillota</taxon>
        <taxon>Clostridia</taxon>
        <taxon>Eubacteriales</taxon>
        <taxon>Clostridiaceae</taxon>
        <taxon>Clostridium</taxon>
    </lineage>
</organism>
<dbReference type="AlphaFoldDB" id="A0A1I2MQD1"/>
<dbReference type="PROSITE" id="PS50893">
    <property type="entry name" value="ABC_TRANSPORTER_2"/>
    <property type="match status" value="1"/>
</dbReference>
<dbReference type="InterPro" id="IPR040582">
    <property type="entry name" value="OB_MalK-like"/>
</dbReference>
<dbReference type="Gene3D" id="2.40.50.140">
    <property type="entry name" value="Nucleic acid-binding proteins"/>
    <property type="match status" value="1"/>
</dbReference>
<dbReference type="CDD" id="cd03301">
    <property type="entry name" value="ABC_MalK_N"/>
    <property type="match status" value="1"/>
</dbReference>
<evidence type="ECO:0000313" key="6">
    <source>
        <dbReference type="EMBL" id="SFF93090.1"/>
    </source>
</evidence>
<evidence type="ECO:0000313" key="7">
    <source>
        <dbReference type="Proteomes" id="UP000182135"/>
    </source>
</evidence>
<dbReference type="STRING" id="1529.SAMN04487885_11612"/>
<dbReference type="InterPro" id="IPR012340">
    <property type="entry name" value="NA-bd_OB-fold"/>
</dbReference>
<gene>
    <name evidence="5" type="ORF">DBY38_08990</name>
    <name evidence="6" type="ORF">SAMN04487885_11612</name>
</gene>
<dbReference type="PANTHER" id="PTHR43875:SF1">
    <property type="entry name" value="OSMOPROTECTIVE COMPOUNDS UPTAKE ATP-BINDING PROTEIN GGTA"/>
    <property type="match status" value="1"/>
</dbReference>
<dbReference type="EMBL" id="QAMZ01000043">
    <property type="protein sequence ID" value="PWL52999.1"/>
    <property type="molecule type" value="Genomic_DNA"/>
</dbReference>
<dbReference type="eggNOG" id="COG3842">
    <property type="taxonomic scope" value="Bacteria"/>
</dbReference>
<dbReference type="EMBL" id="FOOE01000016">
    <property type="protein sequence ID" value="SFF93090.1"/>
    <property type="molecule type" value="Genomic_DNA"/>
</dbReference>
<protein>
    <submittedName>
        <fullName evidence="6">Carbohydrate ABC transporter ATP-binding protein, CUT1 family</fullName>
    </submittedName>
    <submittedName>
        <fullName evidence="5">sn-glycerol-3-phosphate ABC transporter ATP-binding protein UgpC</fullName>
    </submittedName>
</protein>
<dbReference type="Gene3D" id="3.40.50.300">
    <property type="entry name" value="P-loop containing nucleotide triphosphate hydrolases"/>
    <property type="match status" value="1"/>
</dbReference>
<sequence length="368" mass="41483">MASLSLKNIEKIYDNGFKAVQNFNLEIADKEFIVFVGPSGCGKSTTLRMIAGLEDITKGELYIGDTLVNDVEPKDRDIAMVFQNYALYPHMTVYDNMAFGLQIRKVDKKDIDQKVKAAAKILDIEHLLERKPKALSGGQRQRVAMGRAIVRNPKVFLMDEPLSNLDAKLRVQMRTEISKLSKKLDSTFIYVTHDQTEAMTLGTRIVVMKDGVVQQVATPKEIYNHPANQFVAGFIGSPQMNFMYGKIIERDGNVYLETLGKEIEMSSERTGLLKASNNIGKNVLVGIRPENIVCVNDDFKGESPVFKAQVEVSENLGAEVFLYTKIMDRNITIKRPEEDGLENKESVSFVMNIEKLHVFNEEDQVTIF</sequence>
<dbReference type="InterPro" id="IPR027417">
    <property type="entry name" value="P-loop_NTPase"/>
</dbReference>
<feature type="domain" description="ABC transporter" evidence="4">
    <location>
        <begin position="4"/>
        <end position="235"/>
    </location>
</feature>
<evidence type="ECO:0000256" key="2">
    <source>
        <dbReference type="ARBA" id="ARBA00022741"/>
    </source>
</evidence>
<keyword evidence="2" id="KW-0547">Nucleotide-binding</keyword>
<dbReference type="Pfam" id="PF17912">
    <property type="entry name" value="OB_MalK"/>
    <property type="match status" value="1"/>
</dbReference>
<keyword evidence="7" id="KW-1185">Reference proteome</keyword>
<dbReference type="GO" id="GO:0140359">
    <property type="term" value="F:ABC-type transporter activity"/>
    <property type="evidence" value="ECO:0007669"/>
    <property type="project" value="InterPro"/>
</dbReference>
<dbReference type="PANTHER" id="PTHR43875">
    <property type="entry name" value="MALTODEXTRIN IMPORT ATP-BINDING PROTEIN MSMX"/>
    <property type="match status" value="1"/>
</dbReference>
<dbReference type="GO" id="GO:0008643">
    <property type="term" value="P:carbohydrate transport"/>
    <property type="evidence" value="ECO:0007669"/>
    <property type="project" value="InterPro"/>
</dbReference>
<accession>A0A1I2MQD1</accession>
<dbReference type="Proteomes" id="UP000182135">
    <property type="component" value="Unassembled WGS sequence"/>
</dbReference>
<dbReference type="Pfam" id="PF00005">
    <property type="entry name" value="ABC_tran"/>
    <property type="match status" value="1"/>
</dbReference>
<evidence type="ECO:0000313" key="8">
    <source>
        <dbReference type="Proteomes" id="UP000246114"/>
    </source>
</evidence>
<reference evidence="6 7" key="1">
    <citation type="submission" date="2016-10" db="EMBL/GenBank/DDBJ databases">
        <authorList>
            <person name="de Groot N.N."/>
        </authorList>
    </citation>
    <scope>NUCLEOTIDE SEQUENCE [LARGE SCALE GENOMIC DNA]</scope>
    <source>
        <strain evidence="6 7">NLAE-zl-G419</strain>
    </source>
</reference>